<proteinExistence type="predicted"/>
<accession>A0A550C3C8</accession>
<dbReference type="EMBL" id="VDMD01000029">
    <property type="protein sequence ID" value="TRM59299.1"/>
    <property type="molecule type" value="Genomic_DNA"/>
</dbReference>
<reference evidence="2 3" key="1">
    <citation type="journal article" date="2019" name="New Phytol.">
        <title>Comparative genomics reveals unique wood-decay strategies and fruiting body development in the Schizophyllaceae.</title>
        <authorList>
            <person name="Almasi E."/>
            <person name="Sahu N."/>
            <person name="Krizsan K."/>
            <person name="Balint B."/>
            <person name="Kovacs G.M."/>
            <person name="Kiss B."/>
            <person name="Cseklye J."/>
            <person name="Drula E."/>
            <person name="Henrissat B."/>
            <person name="Nagy I."/>
            <person name="Chovatia M."/>
            <person name="Adam C."/>
            <person name="LaButti K."/>
            <person name="Lipzen A."/>
            <person name="Riley R."/>
            <person name="Grigoriev I.V."/>
            <person name="Nagy L.G."/>
        </authorList>
    </citation>
    <scope>NUCLEOTIDE SEQUENCE [LARGE SCALE GENOMIC DNA]</scope>
    <source>
        <strain evidence="2 3">NL-1724</strain>
    </source>
</reference>
<feature type="compositionally biased region" description="Basic and acidic residues" evidence="1">
    <location>
        <begin position="110"/>
        <end position="123"/>
    </location>
</feature>
<feature type="compositionally biased region" description="Basic residues" evidence="1">
    <location>
        <begin position="99"/>
        <end position="109"/>
    </location>
</feature>
<gene>
    <name evidence="2" type="ORF">BD626DRAFT_508849</name>
</gene>
<dbReference type="AlphaFoldDB" id="A0A550C3C8"/>
<comment type="caution">
    <text evidence="2">The sequence shown here is derived from an EMBL/GenBank/DDBJ whole genome shotgun (WGS) entry which is preliminary data.</text>
</comment>
<name>A0A550C3C8_9AGAR</name>
<evidence type="ECO:0000313" key="3">
    <source>
        <dbReference type="Proteomes" id="UP000320762"/>
    </source>
</evidence>
<feature type="region of interest" description="Disordered" evidence="1">
    <location>
        <begin position="99"/>
        <end position="128"/>
    </location>
</feature>
<protein>
    <submittedName>
        <fullName evidence="2">Uncharacterized protein</fullName>
    </submittedName>
</protein>
<sequence length="150" mass="16666">MSPPMRQALPRIFQAQAGENGAPYVNMHNGASIAPAPVRGKPRIFAAAEESSAMYPTNVEDMAAKSYPSPPTEFSPPKRRLIERESKQKAQCQLCQSRRFLHSTHPFRRGAREPRDGPPREAQVEEAADDTCVAYKAFRLRASNCEIPDA</sequence>
<dbReference type="Proteomes" id="UP000320762">
    <property type="component" value="Unassembled WGS sequence"/>
</dbReference>
<evidence type="ECO:0000313" key="2">
    <source>
        <dbReference type="EMBL" id="TRM59299.1"/>
    </source>
</evidence>
<organism evidence="2 3">
    <name type="scientific">Schizophyllum amplum</name>
    <dbReference type="NCBI Taxonomy" id="97359"/>
    <lineage>
        <taxon>Eukaryota</taxon>
        <taxon>Fungi</taxon>
        <taxon>Dikarya</taxon>
        <taxon>Basidiomycota</taxon>
        <taxon>Agaricomycotina</taxon>
        <taxon>Agaricomycetes</taxon>
        <taxon>Agaricomycetidae</taxon>
        <taxon>Agaricales</taxon>
        <taxon>Schizophyllaceae</taxon>
        <taxon>Schizophyllum</taxon>
    </lineage>
</organism>
<feature type="non-terminal residue" evidence="2">
    <location>
        <position position="150"/>
    </location>
</feature>
<evidence type="ECO:0000256" key="1">
    <source>
        <dbReference type="SAM" id="MobiDB-lite"/>
    </source>
</evidence>
<keyword evidence="3" id="KW-1185">Reference proteome</keyword>